<evidence type="ECO:0000256" key="1">
    <source>
        <dbReference type="SAM" id="SignalP"/>
    </source>
</evidence>
<keyword evidence="4" id="KW-1185">Reference proteome</keyword>
<dbReference type="RefSeq" id="WP_087108869.1">
    <property type="nucleotide sequence ID" value="NZ_CBCSCN010000008.1"/>
</dbReference>
<evidence type="ECO:0000259" key="2">
    <source>
        <dbReference type="Pfam" id="PF11008"/>
    </source>
</evidence>
<dbReference type="EMBL" id="FWPT01000003">
    <property type="protein sequence ID" value="SMA44148.1"/>
    <property type="molecule type" value="Genomic_DNA"/>
</dbReference>
<reference evidence="3 4" key="1">
    <citation type="submission" date="2017-03" db="EMBL/GenBank/DDBJ databases">
        <authorList>
            <person name="Afonso C.L."/>
            <person name="Miller P.J."/>
            <person name="Scott M.A."/>
            <person name="Spackman E."/>
            <person name="Goraichik I."/>
            <person name="Dimitrov K.M."/>
            <person name="Suarez D.L."/>
            <person name="Swayne D.E."/>
        </authorList>
    </citation>
    <scope>NUCLEOTIDE SEQUENCE [LARGE SCALE GENOMIC DNA]</scope>
    <source>
        <strain evidence="3">SB41UT1</strain>
    </source>
</reference>
<sequence>MKKLAVSVVIAASFLTGCATVKMESSALSESAKQFTKPAGENAGFYIFRKDTIAGAALKKDIWLNDLCIGESAKGTFFYQEVPANTEYTVSTESEFSPNTIQVQAQAGELYFVEQYIKMGLFVGGADLKLVEKGEGMAEVSKLNLASTGLCSSTK</sequence>
<gene>
    <name evidence="3" type="ORF">EHSB41UT_01743</name>
</gene>
<dbReference type="PROSITE" id="PS51257">
    <property type="entry name" value="PROKAR_LIPOPROTEIN"/>
    <property type="match status" value="1"/>
</dbReference>
<dbReference type="PIRSF" id="PIRSF012335">
    <property type="entry name" value="UCP012335"/>
    <property type="match status" value="1"/>
</dbReference>
<organism evidence="3 4">
    <name type="scientific">Parendozoicomonas haliclonae</name>
    <dbReference type="NCBI Taxonomy" id="1960125"/>
    <lineage>
        <taxon>Bacteria</taxon>
        <taxon>Pseudomonadati</taxon>
        <taxon>Pseudomonadota</taxon>
        <taxon>Gammaproteobacteria</taxon>
        <taxon>Oceanospirillales</taxon>
        <taxon>Endozoicomonadaceae</taxon>
        <taxon>Parendozoicomonas</taxon>
    </lineage>
</organism>
<dbReference type="InterPro" id="IPR022548">
    <property type="entry name" value="DUF2846"/>
</dbReference>
<dbReference type="Proteomes" id="UP000196573">
    <property type="component" value="Unassembled WGS sequence"/>
</dbReference>
<dbReference type="OrthoDB" id="7375569at2"/>
<feature type="domain" description="DUF2846" evidence="2">
    <location>
        <begin position="41"/>
        <end position="126"/>
    </location>
</feature>
<feature type="signal peptide" evidence="1">
    <location>
        <begin position="1"/>
        <end position="19"/>
    </location>
</feature>
<evidence type="ECO:0000313" key="4">
    <source>
        <dbReference type="Proteomes" id="UP000196573"/>
    </source>
</evidence>
<dbReference type="AlphaFoldDB" id="A0A1X7AI49"/>
<keyword evidence="1" id="KW-0732">Signal</keyword>
<evidence type="ECO:0000313" key="3">
    <source>
        <dbReference type="EMBL" id="SMA44148.1"/>
    </source>
</evidence>
<feature type="chain" id="PRO_5012236852" description="DUF2846 domain-containing protein" evidence="1">
    <location>
        <begin position="20"/>
        <end position="155"/>
    </location>
</feature>
<protein>
    <recommendedName>
        <fullName evidence="2">DUF2846 domain-containing protein</fullName>
    </recommendedName>
</protein>
<name>A0A1X7AI49_9GAMM</name>
<dbReference type="Pfam" id="PF11008">
    <property type="entry name" value="DUF2846"/>
    <property type="match status" value="1"/>
</dbReference>
<proteinExistence type="predicted"/>
<accession>A0A1X7AI49</accession>
<dbReference type="InterPro" id="IPR016596">
    <property type="entry name" value="UCP012335"/>
</dbReference>